<dbReference type="SUPFAM" id="SSF82866">
    <property type="entry name" value="Multidrug efflux transporter AcrB transmembrane domain"/>
    <property type="match status" value="1"/>
</dbReference>
<dbReference type="InterPro" id="IPR048634">
    <property type="entry name" value="SecD_SecF_C"/>
</dbReference>
<dbReference type="Pfam" id="PF02355">
    <property type="entry name" value="SecD_SecF_C"/>
    <property type="match status" value="1"/>
</dbReference>
<evidence type="ECO:0000256" key="10">
    <source>
        <dbReference type="PROSITE-ProRule" id="PRU00278"/>
    </source>
</evidence>
<keyword evidence="10" id="KW-0413">Isomerase</keyword>
<accession>A0A1F6LHL2</accession>
<dbReference type="GO" id="GO:0006605">
    <property type="term" value="P:protein targeting"/>
    <property type="evidence" value="ECO:0007669"/>
    <property type="project" value="UniProtKB-UniRule"/>
</dbReference>
<keyword evidence="6 9" id="KW-1133">Transmembrane helix</keyword>
<dbReference type="InterPro" id="IPR023058">
    <property type="entry name" value="PPIase_PpiC_CS"/>
</dbReference>
<dbReference type="PROSITE" id="PS50198">
    <property type="entry name" value="PPIC_PPIASE_2"/>
    <property type="match status" value="2"/>
</dbReference>
<dbReference type="NCBIfam" id="TIGR00916">
    <property type="entry name" value="2A0604s01"/>
    <property type="match status" value="1"/>
</dbReference>
<evidence type="ECO:0000313" key="13">
    <source>
        <dbReference type="Proteomes" id="UP000177067"/>
    </source>
</evidence>
<dbReference type="HAMAP" id="MF_01463_B">
    <property type="entry name" value="SecD_B"/>
    <property type="match status" value="1"/>
</dbReference>
<dbReference type="Gene3D" id="3.10.50.40">
    <property type="match status" value="2"/>
</dbReference>
<feature type="transmembrane region" description="Helical" evidence="9">
    <location>
        <begin position="636"/>
        <end position="659"/>
    </location>
</feature>
<dbReference type="SUPFAM" id="SSF54534">
    <property type="entry name" value="FKBP-like"/>
    <property type="match status" value="2"/>
</dbReference>
<dbReference type="InterPro" id="IPR005791">
    <property type="entry name" value="SecD"/>
</dbReference>
<dbReference type="GO" id="GO:0043952">
    <property type="term" value="P:protein transport by the Sec complex"/>
    <property type="evidence" value="ECO:0007669"/>
    <property type="project" value="UniProtKB-UniRule"/>
</dbReference>
<feature type="transmembrane region" description="Helical" evidence="9">
    <location>
        <begin position="562"/>
        <end position="583"/>
    </location>
</feature>
<dbReference type="Gene3D" id="3.30.1360.200">
    <property type="match status" value="1"/>
</dbReference>
<evidence type="ECO:0000259" key="11">
    <source>
        <dbReference type="PROSITE" id="PS50198"/>
    </source>
</evidence>
<dbReference type="NCBIfam" id="TIGR01129">
    <property type="entry name" value="secD"/>
    <property type="match status" value="1"/>
</dbReference>
<dbReference type="PANTHER" id="PTHR30081">
    <property type="entry name" value="PROTEIN-EXPORT MEMBRANE PROTEIN SEC"/>
    <property type="match status" value="1"/>
</dbReference>
<dbReference type="PANTHER" id="PTHR30081:SF1">
    <property type="entry name" value="PROTEIN TRANSLOCASE SUBUNIT SECD"/>
    <property type="match status" value="1"/>
</dbReference>
<evidence type="ECO:0000256" key="4">
    <source>
        <dbReference type="ARBA" id="ARBA00022692"/>
    </source>
</evidence>
<dbReference type="InterPro" id="IPR055344">
    <property type="entry name" value="SecD_SecF_C_bact"/>
</dbReference>
<evidence type="ECO:0000256" key="6">
    <source>
        <dbReference type="ARBA" id="ARBA00022989"/>
    </source>
</evidence>
<comment type="subcellular location">
    <subcellularLocation>
        <location evidence="1 9">Cell membrane</location>
        <topology evidence="1 9">Multi-pass membrane protein</topology>
    </subcellularLocation>
</comment>
<dbReference type="Gene3D" id="3.30.70.3400">
    <property type="match status" value="1"/>
</dbReference>
<dbReference type="InterPro" id="IPR054384">
    <property type="entry name" value="SecDF_P1_head"/>
</dbReference>
<evidence type="ECO:0000256" key="3">
    <source>
        <dbReference type="ARBA" id="ARBA00022475"/>
    </source>
</evidence>
<feature type="transmembrane region" description="Helical" evidence="9">
    <location>
        <begin position="536"/>
        <end position="556"/>
    </location>
</feature>
<feature type="transmembrane region" description="Helical" evidence="9">
    <location>
        <begin position="15"/>
        <end position="32"/>
    </location>
</feature>
<feature type="transmembrane region" description="Helical" evidence="9">
    <location>
        <begin position="513"/>
        <end position="531"/>
    </location>
</feature>
<feature type="domain" description="PpiC" evidence="11">
    <location>
        <begin position="159"/>
        <end position="253"/>
    </location>
</feature>
<dbReference type="PRINTS" id="PR00702">
    <property type="entry name" value="ACRIFLAVINRP"/>
</dbReference>
<organism evidence="12 13">
    <name type="scientific">Candidatus Magasanikbacteria bacterium RIFCSPHIGHO2_01_FULL_33_34</name>
    <dbReference type="NCBI Taxonomy" id="1798671"/>
    <lineage>
        <taxon>Bacteria</taxon>
        <taxon>Candidatus Magasanikiibacteriota</taxon>
    </lineage>
</organism>
<dbReference type="GO" id="GO:0005886">
    <property type="term" value="C:plasma membrane"/>
    <property type="evidence" value="ECO:0007669"/>
    <property type="project" value="UniProtKB-SubCell"/>
</dbReference>
<keyword evidence="4 9" id="KW-0812">Transmembrane</keyword>
<dbReference type="EMBL" id="MFPS01000008">
    <property type="protein sequence ID" value="OGH58831.1"/>
    <property type="molecule type" value="Genomic_DNA"/>
</dbReference>
<feature type="domain" description="PpiC" evidence="11">
    <location>
        <begin position="258"/>
        <end position="363"/>
    </location>
</feature>
<dbReference type="GO" id="GO:0015450">
    <property type="term" value="F:protein-transporting ATPase activity"/>
    <property type="evidence" value="ECO:0007669"/>
    <property type="project" value="InterPro"/>
</dbReference>
<dbReference type="Pfam" id="PF13616">
    <property type="entry name" value="Rotamase_3"/>
    <property type="match status" value="2"/>
</dbReference>
<keyword evidence="8 9" id="KW-0472">Membrane</keyword>
<name>A0A1F6LHL2_9BACT</name>
<keyword evidence="2 9" id="KW-0813">Transport</keyword>
<dbReference type="InterPro" id="IPR048631">
    <property type="entry name" value="SecD_1st"/>
</dbReference>
<evidence type="ECO:0000256" key="7">
    <source>
        <dbReference type="ARBA" id="ARBA00023010"/>
    </source>
</evidence>
<comment type="subunit">
    <text evidence="9">Forms a complex with SecF. Part of the essential Sec protein translocation apparatus which comprises SecA, SecYEG and auxiliary proteins SecDF. Other proteins may also be involved.</text>
</comment>
<comment type="similarity">
    <text evidence="9">Belongs to the SecD/SecF family. SecD subfamily.</text>
</comment>
<evidence type="ECO:0000256" key="9">
    <source>
        <dbReference type="HAMAP-Rule" id="MF_01463"/>
    </source>
</evidence>
<dbReference type="InterPro" id="IPR000297">
    <property type="entry name" value="PPIase_PpiC"/>
</dbReference>
<comment type="caution">
    <text evidence="12">The sequence shown here is derived from an EMBL/GenBank/DDBJ whole genome shotgun (WGS) entry which is preliminary data.</text>
</comment>
<dbReference type="Pfam" id="PF21760">
    <property type="entry name" value="SecD_1st"/>
    <property type="match status" value="1"/>
</dbReference>
<reference evidence="12 13" key="1">
    <citation type="journal article" date="2016" name="Nat. Commun.">
        <title>Thousands of microbial genomes shed light on interconnected biogeochemical processes in an aquifer system.</title>
        <authorList>
            <person name="Anantharaman K."/>
            <person name="Brown C.T."/>
            <person name="Hug L.A."/>
            <person name="Sharon I."/>
            <person name="Castelle C.J."/>
            <person name="Probst A.J."/>
            <person name="Thomas B.C."/>
            <person name="Singh A."/>
            <person name="Wilkins M.J."/>
            <person name="Karaoz U."/>
            <person name="Brodie E.L."/>
            <person name="Williams K.H."/>
            <person name="Hubbard S.S."/>
            <person name="Banfield J.F."/>
        </authorList>
    </citation>
    <scope>NUCLEOTIDE SEQUENCE [LARGE SCALE GENOMIC DNA]</scope>
</reference>
<proteinExistence type="inferred from homology"/>
<dbReference type="FunFam" id="1.20.1640.10:FF:000004">
    <property type="entry name" value="Protein translocase subunit SecD"/>
    <property type="match status" value="1"/>
</dbReference>
<keyword evidence="5 9" id="KW-0653">Protein transport</keyword>
<feature type="transmembrane region" description="Helical" evidence="9">
    <location>
        <begin position="614"/>
        <end position="630"/>
    </location>
</feature>
<keyword evidence="3 9" id="KW-1003">Cell membrane</keyword>
<protein>
    <recommendedName>
        <fullName evidence="9">Protein translocase subunit SecD</fullName>
    </recommendedName>
</protein>
<dbReference type="InterPro" id="IPR022813">
    <property type="entry name" value="SecD/SecF_arch_bac"/>
</dbReference>
<evidence type="ECO:0000256" key="8">
    <source>
        <dbReference type="ARBA" id="ARBA00023136"/>
    </source>
</evidence>
<evidence type="ECO:0000256" key="1">
    <source>
        <dbReference type="ARBA" id="ARBA00004651"/>
    </source>
</evidence>
<dbReference type="Pfam" id="PF22599">
    <property type="entry name" value="SecDF_P1_head"/>
    <property type="match status" value="1"/>
</dbReference>
<keyword evidence="7 9" id="KW-0811">Translocation</keyword>
<dbReference type="Proteomes" id="UP000177067">
    <property type="component" value="Unassembled WGS sequence"/>
</dbReference>
<dbReference type="Gene3D" id="1.20.1640.10">
    <property type="entry name" value="Multidrug efflux transporter AcrB transmembrane domain"/>
    <property type="match status" value="1"/>
</dbReference>
<comment type="function">
    <text evidence="9">Part of the Sec protein translocase complex. Interacts with the SecYEG preprotein conducting channel. SecDF uses the proton motive force (PMF) to complete protein translocation after the ATP-dependent function of SecA.</text>
</comment>
<dbReference type="InterPro" id="IPR001036">
    <property type="entry name" value="Acrflvin-R"/>
</dbReference>
<evidence type="ECO:0000256" key="2">
    <source>
        <dbReference type="ARBA" id="ARBA00022448"/>
    </source>
</evidence>
<dbReference type="AlphaFoldDB" id="A0A1F6LHL2"/>
<dbReference type="GO" id="GO:0065002">
    <property type="term" value="P:intracellular protein transmembrane transport"/>
    <property type="evidence" value="ECO:0007669"/>
    <property type="project" value="UniProtKB-UniRule"/>
</dbReference>
<dbReference type="InterPro" id="IPR046357">
    <property type="entry name" value="PPIase_dom_sf"/>
</dbReference>
<gene>
    <name evidence="9" type="primary">secD</name>
    <name evidence="12" type="ORF">A2725_03715</name>
</gene>
<evidence type="ECO:0000256" key="5">
    <source>
        <dbReference type="ARBA" id="ARBA00022927"/>
    </source>
</evidence>
<sequence>MALKTNVKQNIRNKIRWGVVGIFALIVVAVSYDAPTFFNNKINWINSVTSIGIPNIPESSFALGLDLQGGAHLIYQADVAGISEDGKGDAVEGVRDVIERRVNGLGVGEPNIQTTKVGEDYRIIVELPGVTDVNEAISMIGETPILEFKELNQEPERGLTEEEQKEIDDYNADAESRALSVVEKLNNGLDFSDAAKEFSEHEVSKNNGGYIGFVNEYGYYAPIYNWLSGAGEGEISKGLIESLDSFNILKRGSSRDGEVRAKASHILICYLGSSQCNEPIYTKEEAKAKAQELFDQANAENFGILAKENSADPGSRENNGDLGFFAKSDMVKEFADAVFSAEVGQIIGPVETEFGYHVIYKTDETIPVEYEFSAIVINKKTAQDVLPVQDQFVYTGLTGAQLERTEVVSDSQTSEMQVSLQFDSDGKNLFKEITTRNVGQPVAIFLDGEIISAPTVQQPIVDGQAVITGNFDLAEARLLSQRLNAGALPVPIDLISQQSVGASLGAESLMKSLKAGVIALVLVMIFMILYYRLPGLLSVIALVLYLAVTLAVFKLIGVTLTLAGIAGLVLSIGMAVDANVLIFERLKEELKDGKSLKASVEEGFLRAWPSIRDGNVSTLITCALLIWFGSSFVQGFAITLALGILMSMFSAITVTRILLRFVIPWFENKGKWLFTGANNDN</sequence>
<dbReference type="GO" id="GO:0003755">
    <property type="term" value="F:peptidyl-prolyl cis-trans isomerase activity"/>
    <property type="evidence" value="ECO:0007669"/>
    <property type="project" value="UniProtKB-KW"/>
</dbReference>
<keyword evidence="10" id="KW-0697">Rotamase</keyword>
<dbReference type="PROSITE" id="PS01096">
    <property type="entry name" value="PPIC_PPIASE_1"/>
    <property type="match status" value="1"/>
</dbReference>
<evidence type="ECO:0000313" key="12">
    <source>
        <dbReference type="EMBL" id="OGH58831.1"/>
    </source>
</evidence>